<gene>
    <name evidence="1" type="ORF">AX018_11003</name>
</gene>
<sequence>MHTISLGVAKNNDSGIWHVVDAAGSLLAKYDQNRFPYIESGSNVYFVLMQADPRYCANVQPRALVDDRLGRATPSDGFTDSAEMYLRSFLMDQVYTATQSSEPARSSHFADLDEKMDLIKSSAEKSKAKLKQVTTKLLKRLGIS</sequence>
<dbReference type="Proteomes" id="UP000248856">
    <property type="component" value="Unassembled WGS sequence"/>
</dbReference>
<evidence type="ECO:0000313" key="1">
    <source>
        <dbReference type="EMBL" id="RAR71407.1"/>
    </source>
</evidence>
<accession>A0A328YLB7</accession>
<protein>
    <submittedName>
        <fullName evidence="1">Uncharacterized protein</fullName>
    </submittedName>
</protein>
<dbReference type="AlphaFoldDB" id="A0A328YLB7"/>
<proteinExistence type="predicted"/>
<comment type="caution">
    <text evidence="1">The sequence shown here is derived from an EMBL/GenBank/DDBJ whole genome shotgun (WGS) entry which is preliminary data.</text>
</comment>
<dbReference type="RefSeq" id="WP_146749442.1">
    <property type="nucleotide sequence ID" value="NZ_CBCSGC010000213.1"/>
</dbReference>
<keyword evidence="2" id="KW-1185">Reference proteome</keyword>
<organism evidence="1 2">
    <name type="scientific">Paracidovorax anthurii</name>
    <dbReference type="NCBI Taxonomy" id="78229"/>
    <lineage>
        <taxon>Bacteria</taxon>
        <taxon>Pseudomonadati</taxon>
        <taxon>Pseudomonadota</taxon>
        <taxon>Betaproteobacteria</taxon>
        <taxon>Burkholderiales</taxon>
        <taxon>Comamonadaceae</taxon>
        <taxon>Paracidovorax</taxon>
    </lineage>
</organism>
<evidence type="ECO:0000313" key="2">
    <source>
        <dbReference type="Proteomes" id="UP000248856"/>
    </source>
</evidence>
<dbReference type="EMBL" id="QLTA01000100">
    <property type="protein sequence ID" value="RAR71407.1"/>
    <property type="molecule type" value="Genomic_DNA"/>
</dbReference>
<name>A0A328YLB7_9BURK</name>
<reference evidence="1 2" key="1">
    <citation type="submission" date="2018-06" db="EMBL/GenBank/DDBJ databases">
        <title>Genomic Encyclopedia of Archaeal and Bacterial Type Strains, Phase II (KMG-II): from individual species to whole genera.</title>
        <authorList>
            <person name="Goeker M."/>
        </authorList>
    </citation>
    <scope>NUCLEOTIDE SEQUENCE [LARGE SCALE GENOMIC DNA]</scope>
    <source>
        <strain evidence="1 2">CFPB 3232</strain>
    </source>
</reference>